<dbReference type="EMBL" id="JAMFLX010000004">
    <property type="protein sequence ID" value="MCL6269263.1"/>
    <property type="molecule type" value="Genomic_DNA"/>
</dbReference>
<dbReference type="InterPro" id="IPR035099">
    <property type="entry name" value="Anthrax_toxin_C-terminal"/>
</dbReference>
<name>A0ABT0PFF3_9GAMM</name>
<evidence type="ECO:0000259" key="2">
    <source>
        <dbReference type="Pfam" id="PF03497"/>
    </source>
</evidence>
<dbReference type="Pfam" id="PF03497">
    <property type="entry name" value="Anthrax_toxA"/>
    <property type="match status" value="1"/>
</dbReference>
<dbReference type="Gene3D" id="3.30.70.1720">
    <property type="match status" value="1"/>
</dbReference>
<comment type="caution">
    <text evidence="3">The sequence shown here is derived from an EMBL/GenBank/DDBJ whole genome shotgun (WGS) entry which is preliminary data.</text>
</comment>
<dbReference type="SUPFAM" id="SSF81298">
    <property type="entry name" value="Adenylylcyclase toxin (the edema factor)"/>
    <property type="match status" value="1"/>
</dbReference>
<dbReference type="Gene3D" id="3.90.1760.10">
    <property type="entry name" value="Anthrax toxin, edema factor, central domain"/>
    <property type="match status" value="1"/>
</dbReference>
<evidence type="ECO:0000313" key="4">
    <source>
        <dbReference type="Proteomes" id="UP001203338"/>
    </source>
</evidence>
<sequence length="599" mass="65965">MERIRSLSPDLSSHCGERDSFGRKKAKQGASSPLLQVAGVSKSLSSENIPGLVSDSSQKLSEYSATQFSPVSPGTLAYTKRYDPKNTSGLSVASAITHSPSCSDVSSEHGSENGVVATSTSLVVPSITITSPGNESPAENLTGLAGTMRRGSLNQAKLMDPDQQLSEFLSCRSSLRRTSLPPPLLNREKSKKEATISGTFPKICGLENILKDPRQGIPKEHLEGVSEAARWNLCVTSIRPVARVATTPILANERSKGLDFKEKTSEWGPHAAYPPLDQGLSKLFDAPSDVIRKYQESADKKSHMASQLSLTLERINELKGMPLPKTDIPLLENVRWFENGNCSFTARPAAGCKPYFFMGISNPDGTFDIKILTSAGYKPMMIFKVIADYDLGFIYTPMSRIDLSGVDKPAVPQISPKTIRERIAVYEAHMQKRRGSSPVGQLAEDIQRLQTSVASMDVFLKPMDKKLGNLTQRHQRILRYFNSAVGRSDKKNPMFHHGPDNLNPASDPASNYPLTVIIPFDVGVLKDHYYMIENDEELTFVLQVLKNHGYHAPVNPEWTVGKVVKAEFSTIKELTHSEWVGPLMETKKSKRKSGHLDLL</sequence>
<organism evidence="3 4">
    <name type="scientific">Parendozoicomonas callyspongiae</name>
    <dbReference type="NCBI Taxonomy" id="2942213"/>
    <lineage>
        <taxon>Bacteria</taxon>
        <taxon>Pseudomonadati</taxon>
        <taxon>Pseudomonadota</taxon>
        <taxon>Gammaproteobacteria</taxon>
        <taxon>Oceanospirillales</taxon>
        <taxon>Endozoicomonadaceae</taxon>
        <taxon>Parendozoicomonas</taxon>
    </lineage>
</organism>
<dbReference type="Proteomes" id="UP001203338">
    <property type="component" value="Unassembled WGS sequence"/>
</dbReference>
<dbReference type="RefSeq" id="WP_249698228.1">
    <property type="nucleotide sequence ID" value="NZ_JAMFLX010000004.1"/>
</dbReference>
<evidence type="ECO:0000256" key="1">
    <source>
        <dbReference type="SAM" id="MobiDB-lite"/>
    </source>
</evidence>
<keyword evidence="4" id="KW-1185">Reference proteome</keyword>
<feature type="region of interest" description="Disordered" evidence="1">
    <location>
        <begin position="1"/>
        <end position="34"/>
    </location>
</feature>
<dbReference type="InterPro" id="IPR037017">
    <property type="entry name" value="Anthrax_toxin_edema_cen_sf"/>
</dbReference>
<reference evidence="3 4" key="1">
    <citation type="submission" date="2022-05" db="EMBL/GenBank/DDBJ databases">
        <authorList>
            <person name="Park J.-S."/>
        </authorList>
    </citation>
    <scope>NUCLEOTIDE SEQUENCE [LARGE SCALE GENOMIC DNA]</scope>
    <source>
        <strain evidence="3 4">2012CJ34-2</strain>
    </source>
</reference>
<dbReference type="InterPro" id="IPR005165">
    <property type="entry name" value="Anthrax_toxin_edema_cen"/>
</dbReference>
<accession>A0ABT0PFF3</accession>
<proteinExistence type="predicted"/>
<feature type="domain" description="Anthrax toxin edema factor central" evidence="2">
    <location>
        <begin position="214"/>
        <end position="373"/>
    </location>
</feature>
<protein>
    <submittedName>
        <fullName evidence="3">CyaA/EF/ExoY family adenylyl cyclase toxin</fullName>
    </submittedName>
</protein>
<evidence type="ECO:0000313" key="3">
    <source>
        <dbReference type="EMBL" id="MCL6269263.1"/>
    </source>
</evidence>
<gene>
    <name evidence="3" type="ORF">M3P05_04795</name>
</gene>